<evidence type="ECO:0000256" key="1">
    <source>
        <dbReference type="SAM" id="MobiDB-lite"/>
    </source>
</evidence>
<dbReference type="Pfam" id="PF12811">
    <property type="entry name" value="BaxI_1"/>
    <property type="match status" value="1"/>
</dbReference>
<feature type="transmembrane region" description="Helical" evidence="2">
    <location>
        <begin position="81"/>
        <end position="99"/>
    </location>
</feature>
<keyword evidence="2" id="KW-1133">Transmembrane helix</keyword>
<dbReference type="EMBL" id="FONZ01000004">
    <property type="protein sequence ID" value="SFF27589.1"/>
    <property type="molecule type" value="Genomic_DNA"/>
</dbReference>
<gene>
    <name evidence="3" type="ORF">SAMN04488035_2250</name>
</gene>
<feature type="transmembrane region" description="Helical" evidence="2">
    <location>
        <begin position="106"/>
        <end position="126"/>
    </location>
</feature>
<dbReference type="InterPro" id="IPR010539">
    <property type="entry name" value="BaxI_1-like"/>
</dbReference>
<feature type="transmembrane region" description="Helical" evidence="2">
    <location>
        <begin position="54"/>
        <end position="75"/>
    </location>
</feature>
<dbReference type="OrthoDB" id="116480at2"/>
<dbReference type="Proteomes" id="UP000198520">
    <property type="component" value="Unassembled WGS sequence"/>
</dbReference>
<dbReference type="PANTHER" id="PTHR41282:SF1">
    <property type="entry name" value="CONSERVED TRANSMEMBRANE PROTEIN-RELATED"/>
    <property type="match status" value="1"/>
</dbReference>
<feature type="region of interest" description="Disordered" evidence="1">
    <location>
        <begin position="1"/>
        <end position="29"/>
    </location>
</feature>
<keyword evidence="4" id="KW-1185">Reference proteome</keyword>
<dbReference type="STRING" id="285351.SAMN04488035_2250"/>
<proteinExistence type="predicted"/>
<feature type="transmembrane region" description="Helical" evidence="2">
    <location>
        <begin position="242"/>
        <end position="259"/>
    </location>
</feature>
<feature type="transmembrane region" description="Helical" evidence="2">
    <location>
        <begin position="166"/>
        <end position="188"/>
    </location>
</feature>
<sequence>MSNPVFSSSGVFTDSSNRRGRGPAAPMDAPTLEQMYQAPTATTRDTGRLTYDDVIMKTGGLLALLAVVAAGTWMVSDTMPNLYIVGAIVGFVLAMVNIFKKQPSPALITAYAIAEGVFVGGLSALLDGIYPGVAMQALLATAVTFAVTLFAFKSGKVRVTPKANKIFMIAMLSYLAFSLVNVGLMIFGGTDSAWGLRTEATIFGIPLGVVIGAVAVLLGAYSLVVDFDGIERGVRQGAPAKFAWTAAFGLIVTIVWLYVEFLRIFAILQGRD</sequence>
<keyword evidence="2" id="KW-0472">Membrane</keyword>
<protein>
    <submittedName>
        <fullName evidence="3">Uncharacterized membrane protein, YccA/Bax inhibitor family</fullName>
    </submittedName>
</protein>
<accession>A0A1I2HDC1</accession>
<evidence type="ECO:0000313" key="4">
    <source>
        <dbReference type="Proteomes" id="UP000198520"/>
    </source>
</evidence>
<reference evidence="4" key="1">
    <citation type="submission" date="2016-10" db="EMBL/GenBank/DDBJ databases">
        <authorList>
            <person name="Varghese N."/>
            <person name="Submissions S."/>
        </authorList>
    </citation>
    <scope>NUCLEOTIDE SEQUENCE [LARGE SCALE GENOMIC DNA]</scope>
    <source>
        <strain evidence="4">DSM 19083</strain>
    </source>
</reference>
<dbReference type="PIRSF" id="PIRSF009160">
    <property type="entry name" value="UCP009160"/>
    <property type="match status" value="1"/>
</dbReference>
<dbReference type="RefSeq" id="WP_093378735.1">
    <property type="nucleotide sequence ID" value="NZ_BNAN01000004.1"/>
</dbReference>
<dbReference type="PANTHER" id="PTHR41282">
    <property type="entry name" value="CONSERVED TRANSMEMBRANE PROTEIN-RELATED"/>
    <property type="match status" value="1"/>
</dbReference>
<feature type="transmembrane region" description="Helical" evidence="2">
    <location>
        <begin position="200"/>
        <end position="221"/>
    </location>
</feature>
<organism evidence="3 4">
    <name type="scientific">Flavimobilis marinus</name>
    <dbReference type="NCBI Taxonomy" id="285351"/>
    <lineage>
        <taxon>Bacteria</taxon>
        <taxon>Bacillati</taxon>
        <taxon>Actinomycetota</taxon>
        <taxon>Actinomycetes</taxon>
        <taxon>Micrococcales</taxon>
        <taxon>Jonesiaceae</taxon>
        <taxon>Flavimobilis</taxon>
    </lineage>
</organism>
<dbReference type="AlphaFoldDB" id="A0A1I2HDC1"/>
<feature type="compositionally biased region" description="Polar residues" evidence="1">
    <location>
        <begin position="1"/>
        <end position="15"/>
    </location>
</feature>
<evidence type="ECO:0000313" key="3">
    <source>
        <dbReference type="EMBL" id="SFF27589.1"/>
    </source>
</evidence>
<feature type="transmembrane region" description="Helical" evidence="2">
    <location>
        <begin position="132"/>
        <end position="154"/>
    </location>
</feature>
<evidence type="ECO:0000256" key="2">
    <source>
        <dbReference type="SAM" id="Phobius"/>
    </source>
</evidence>
<keyword evidence="2" id="KW-0812">Transmembrane</keyword>
<name>A0A1I2HDC1_9MICO</name>